<accession>A0A0K1E941</accession>
<dbReference type="KEGG" id="ccro:CMC5_013220"/>
<proteinExistence type="predicted"/>
<dbReference type="OrthoDB" id="5514753at2"/>
<dbReference type="RefSeq" id="WP_050429595.1">
    <property type="nucleotide sequence ID" value="NZ_CP012159.1"/>
</dbReference>
<evidence type="ECO:0000313" key="2">
    <source>
        <dbReference type="Proteomes" id="UP000067626"/>
    </source>
</evidence>
<dbReference type="EMBL" id="CP012159">
    <property type="protein sequence ID" value="AKT37192.1"/>
    <property type="molecule type" value="Genomic_DNA"/>
</dbReference>
<keyword evidence="2" id="KW-1185">Reference proteome</keyword>
<dbReference type="AlphaFoldDB" id="A0A0K1E941"/>
<organism evidence="1 2">
    <name type="scientific">Chondromyces crocatus</name>
    <dbReference type="NCBI Taxonomy" id="52"/>
    <lineage>
        <taxon>Bacteria</taxon>
        <taxon>Pseudomonadati</taxon>
        <taxon>Myxococcota</taxon>
        <taxon>Polyangia</taxon>
        <taxon>Polyangiales</taxon>
        <taxon>Polyangiaceae</taxon>
        <taxon>Chondromyces</taxon>
    </lineage>
</organism>
<evidence type="ECO:0000313" key="1">
    <source>
        <dbReference type="EMBL" id="AKT37192.1"/>
    </source>
</evidence>
<name>A0A0K1E941_CHOCO</name>
<gene>
    <name evidence="1" type="ORF">CMC5_013220</name>
</gene>
<dbReference type="STRING" id="52.CMC5_013220"/>
<dbReference type="Proteomes" id="UP000067626">
    <property type="component" value="Chromosome"/>
</dbReference>
<protein>
    <submittedName>
        <fullName evidence="1">Uncharacterized protein</fullName>
    </submittedName>
</protein>
<sequence>MSQDQTFLTASSVDWTDLQQYLASRGWTRARSRRDDVDIFRHEGREVLVPLDRSLADYEEAIATAAERIASAEARSPEAVLADLTCPRADRVRVGRTDEGSEEGTLGLLDGASLLAGVRRALLASACSVERPDARFHPRMTLKSAEAFVDRCRLGQTERGSFVLTLLCPLDAPPVDDPMAPFARRAVAQLLNSIYRAVALLRQGERERLLDGPEPPVITANLCEALVEMMPADQRGDLWVGASWSPLVNPPQIPSRVQVDRALFPMFEDLSQRLRPPSAPRQDRFVGKVIELRGEANEHGALEGEVVLLLQVGEELIRTRCTLDPTGYEKAIEAHKRQRYLSLRGLLQRRPKSSTIEKPADIQMLT</sequence>
<reference evidence="1 2" key="1">
    <citation type="submission" date="2015-07" db="EMBL/GenBank/DDBJ databases">
        <title>Genome analysis of myxobacterium Chondromyces crocatus Cm c5 reveals a high potential for natural compound synthesis and the genetic basis for the loss of fruiting body formation.</title>
        <authorList>
            <person name="Zaburannyi N."/>
            <person name="Bunk B."/>
            <person name="Maier J."/>
            <person name="Overmann J."/>
            <person name="Mueller R."/>
        </authorList>
    </citation>
    <scope>NUCLEOTIDE SEQUENCE [LARGE SCALE GENOMIC DNA]</scope>
    <source>
        <strain evidence="1 2">Cm c5</strain>
    </source>
</reference>